<feature type="domain" description="Amidase" evidence="2">
    <location>
        <begin position="215"/>
        <end position="399"/>
    </location>
</feature>
<accession>A0A1T3C522</accession>
<dbReference type="Proteomes" id="UP000191004">
    <property type="component" value="Unassembled WGS sequence"/>
</dbReference>
<gene>
    <name evidence="3" type="ORF">A0O28_0109600</name>
</gene>
<evidence type="ECO:0000256" key="1">
    <source>
        <dbReference type="SAM" id="MobiDB-lite"/>
    </source>
</evidence>
<feature type="region of interest" description="Disordered" evidence="1">
    <location>
        <begin position="12"/>
        <end position="37"/>
    </location>
</feature>
<dbReference type="InterPro" id="IPR023631">
    <property type="entry name" value="Amidase_dom"/>
</dbReference>
<evidence type="ECO:0000313" key="3">
    <source>
        <dbReference type="EMBL" id="OPB36184.1"/>
    </source>
</evidence>
<dbReference type="PANTHER" id="PTHR46310:SF7">
    <property type="entry name" value="AMIDASE 1"/>
    <property type="match status" value="1"/>
</dbReference>
<keyword evidence="4" id="KW-1185">Reference proteome</keyword>
<sequence length="612" mass="68735">MNRMLSCLPAQWRRDASPTSDASSSSPTEIMPKSASESIRIDSTPGIEGCYFSVSGVRYVAPCSKQDSKLPKTVGLNLATVFPVPSEGATEISEAWMRKILDEYKTDDVFNEAFLANVVFLQLRERRGEHPITKDAIKFLQEHGMKQYAFGSSSYYLPGPHVMVDQELREVWKLVDDSYGTCMVTLKPHPSDTPEALMIKGQGNHALSFALPPRIKSKFQSLPLAGLRTLIKDNIHLKGIKTSVGNRAFYDTYPPQEKSAHCIQVLVDKGAFIAGKTKMNSFGNWEEPTEYTDYQAPWNPRADGYQSTGGSSSGSAAAIAAYDWLDIAIGTDTWGSITRPAHWCGCFGLRPSIGSISTDGIVPYVQSWDVPGILARDLQKCKDFAQEWLDFDNFQKTPESFSSIIWPTDFWKIIDSKQSSVAKSFAQDMAIKLNIKFDEISFEERWRSAPPSPYTPLLPQFINEVTYGLAYDVYHNSDDFRASYWEMFKRAPYTTMQNERLWHVGKHTSLNERDEGFKRIGIYRQWFQQTILTGDHKNAIIVMPLEDAAPRYRDDVPNFKRPPQDGINALALGPVMKSPVLAVPIAEIPYHSRVSDREEKLPFAVALMGAPG</sequence>
<name>A0A1T3C522_9HYPO</name>
<organism evidence="3 4">
    <name type="scientific">Trichoderma guizhouense</name>
    <dbReference type="NCBI Taxonomy" id="1491466"/>
    <lineage>
        <taxon>Eukaryota</taxon>
        <taxon>Fungi</taxon>
        <taxon>Dikarya</taxon>
        <taxon>Ascomycota</taxon>
        <taxon>Pezizomycotina</taxon>
        <taxon>Sordariomycetes</taxon>
        <taxon>Hypocreomycetidae</taxon>
        <taxon>Hypocreales</taxon>
        <taxon>Hypocreaceae</taxon>
        <taxon>Trichoderma</taxon>
    </lineage>
</organism>
<dbReference type="InterPro" id="IPR036928">
    <property type="entry name" value="AS_sf"/>
</dbReference>
<dbReference type="OrthoDB" id="5423360at2759"/>
<reference evidence="3 4" key="1">
    <citation type="submission" date="2016-04" db="EMBL/GenBank/DDBJ databases">
        <title>Multiple horizontal gene transfer events from other fungi enriched the ability of the initially mycotrophic fungus Trichoderma (Ascomycota) to feed on dead plant biomass.</title>
        <authorList>
            <person name="Atanasova L."/>
            <person name="Chenthamara K."/>
            <person name="Zhang J."/>
            <person name="Grujic M."/>
            <person name="Henrissat B."/>
            <person name="Kuo A."/>
            <person name="Aertz A."/>
            <person name="Salamov A."/>
            <person name="Lipzen A."/>
            <person name="Labutti K."/>
            <person name="Barry K."/>
            <person name="Miao Y."/>
            <person name="Rahimi M.J."/>
            <person name="Shen Q."/>
            <person name="Grigoriev I.V."/>
            <person name="Kubicek C.P."/>
            <person name="Druzhinina I.S."/>
        </authorList>
    </citation>
    <scope>NUCLEOTIDE SEQUENCE [LARGE SCALE GENOMIC DNA]</scope>
    <source>
        <strain evidence="3 4">NJAU 4742</strain>
    </source>
</reference>
<protein>
    <submittedName>
        <fullName evidence="3">Amidase</fullName>
    </submittedName>
</protein>
<dbReference type="AlphaFoldDB" id="A0A1T3C522"/>
<evidence type="ECO:0000313" key="4">
    <source>
        <dbReference type="Proteomes" id="UP000191004"/>
    </source>
</evidence>
<dbReference type="PANTHER" id="PTHR46310">
    <property type="entry name" value="AMIDASE 1"/>
    <property type="match status" value="1"/>
</dbReference>
<proteinExistence type="predicted"/>
<dbReference type="SUPFAM" id="SSF75304">
    <property type="entry name" value="Amidase signature (AS) enzymes"/>
    <property type="match status" value="1"/>
</dbReference>
<evidence type="ECO:0000259" key="2">
    <source>
        <dbReference type="Pfam" id="PF01425"/>
    </source>
</evidence>
<dbReference type="EMBL" id="LVVK01000026">
    <property type="protein sequence ID" value="OPB36184.1"/>
    <property type="molecule type" value="Genomic_DNA"/>
</dbReference>
<comment type="caution">
    <text evidence="3">The sequence shown here is derived from an EMBL/GenBank/DDBJ whole genome shotgun (WGS) entry which is preliminary data.</text>
</comment>
<feature type="compositionally biased region" description="Low complexity" evidence="1">
    <location>
        <begin position="17"/>
        <end position="28"/>
    </location>
</feature>
<dbReference type="Gene3D" id="3.90.1300.10">
    <property type="entry name" value="Amidase signature (AS) domain"/>
    <property type="match status" value="1"/>
</dbReference>
<dbReference type="Pfam" id="PF01425">
    <property type="entry name" value="Amidase"/>
    <property type="match status" value="1"/>
</dbReference>